<evidence type="ECO:0000313" key="4">
    <source>
        <dbReference type="Proteomes" id="UP000293671"/>
    </source>
</evidence>
<keyword evidence="4" id="KW-1185">Reference proteome</keyword>
<dbReference type="OrthoDB" id="511546at2"/>
<organism evidence="3 4">
    <name type="scientific">Rivibacter subsaxonicus</name>
    <dbReference type="NCBI Taxonomy" id="457575"/>
    <lineage>
        <taxon>Bacteria</taxon>
        <taxon>Pseudomonadati</taxon>
        <taxon>Pseudomonadota</taxon>
        <taxon>Betaproteobacteria</taxon>
        <taxon>Burkholderiales</taxon>
        <taxon>Rivibacter</taxon>
    </lineage>
</organism>
<feature type="signal peptide" evidence="1">
    <location>
        <begin position="1"/>
        <end position="31"/>
    </location>
</feature>
<dbReference type="CDD" id="cd20716">
    <property type="entry name" value="cyt_P460_fam"/>
    <property type="match status" value="1"/>
</dbReference>
<sequence>MRTQLHSVLSLAAVAAALAGLVAGCSSPMEAAKPVAVLKDGELAVPADYKSWPKFLTAIQRPDAKQVREIYMHPLAKGATAAGGFPQGTVFVMENWAAQANPDGSLVTGPDGKLVKGALQKVFVMGKNKGWAEDFTPVEMRNGNWVYAAYMADGSKAPDNLLTCRACHAPLTSKDFVHRYDEHFAQKGSAGGY</sequence>
<feature type="domain" description="Cytochrome P460" evidence="2">
    <location>
        <begin position="46"/>
        <end position="178"/>
    </location>
</feature>
<keyword evidence="1" id="KW-0732">Signal</keyword>
<evidence type="ECO:0000313" key="3">
    <source>
        <dbReference type="EMBL" id="RZT97854.1"/>
    </source>
</evidence>
<dbReference type="InterPro" id="IPR032033">
    <property type="entry name" value="Cytochrome_P460"/>
</dbReference>
<protein>
    <submittedName>
        <fullName evidence="3">Cytochrome P460</fullName>
    </submittedName>
</protein>
<evidence type="ECO:0000256" key="1">
    <source>
        <dbReference type="SAM" id="SignalP"/>
    </source>
</evidence>
<dbReference type="Pfam" id="PF16694">
    <property type="entry name" value="Cytochrome_P460"/>
    <property type="match status" value="1"/>
</dbReference>
<accession>A0A4Q7VNR4</accession>
<dbReference type="Proteomes" id="UP000293671">
    <property type="component" value="Unassembled WGS sequence"/>
</dbReference>
<evidence type="ECO:0000259" key="2">
    <source>
        <dbReference type="Pfam" id="PF16694"/>
    </source>
</evidence>
<dbReference type="Gene3D" id="3.50.70.20">
    <property type="entry name" value="Cytochrome P460"/>
    <property type="match status" value="1"/>
</dbReference>
<proteinExistence type="predicted"/>
<feature type="chain" id="PRO_5020956738" evidence="1">
    <location>
        <begin position="32"/>
        <end position="193"/>
    </location>
</feature>
<name>A0A4Q7VNR4_9BURK</name>
<comment type="caution">
    <text evidence="3">The sequence shown here is derived from an EMBL/GenBank/DDBJ whole genome shotgun (WGS) entry which is preliminary data.</text>
</comment>
<dbReference type="InterPro" id="IPR038142">
    <property type="entry name" value="Cytochrome_P460_sp"/>
</dbReference>
<dbReference type="EMBL" id="SHKP01000006">
    <property type="protein sequence ID" value="RZT97854.1"/>
    <property type="molecule type" value="Genomic_DNA"/>
</dbReference>
<dbReference type="AlphaFoldDB" id="A0A4Q7VNR4"/>
<reference evidence="3 4" key="1">
    <citation type="submission" date="2019-02" db="EMBL/GenBank/DDBJ databases">
        <title>Genomic Encyclopedia of Type Strains, Phase IV (KMG-IV): sequencing the most valuable type-strain genomes for metagenomic binning, comparative biology and taxonomic classification.</title>
        <authorList>
            <person name="Goeker M."/>
        </authorList>
    </citation>
    <scope>NUCLEOTIDE SEQUENCE [LARGE SCALE GENOMIC DNA]</scope>
    <source>
        <strain evidence="3 4">DSM 19570</strain>
    </source>
</reference>
<dbReference type="RefSeq" id="WP_130432080.1">
    <property type="nucleotide sequence ID" value="NZ_SHKP01000006.1"/>
</dbReference>
<gene>
    <name evidence="3" type="ORF">EV670_2254</name>
</gene>
<dbReference type="PROSITE" id="PS51257">
    <property type="entry name" value="PROKAR_LIPOPROTEIN"/>
    <property type="match status" value="1"/>
</dbReference>